<dbReference type="RefSeq" id="XP_030846193.1">
    <property type="nucleotide sequence ID" value="XM_030990333.1"/>
</dbReference>
<dbReference type="InParanoid" id="A0A7M7P5N3"/>
<feature type="transmembrane region" description="Helical" evidence="7">
    <location>
        <begin position="86"/>
        <end position="103"/>
    </location>
</feature>
<evidence type="ECO:0000256" key="4">
    <source>
        <dbReference type="ARBA" id="ARBA00022989"/>
    </source>
</evidence>
<dbReference type="CTD" id="130612"/>
<evidence type="ECO:0000256" key="2">
    <source>
        <dbReference type="ARBA" id="ARBA00006244"/>
    </source>
</evidence>
<dbReference type="InterPro" id="IPR040236">
    <property type="entry name" value="TMEM198"/>
</dbReference>
<feature type="transmembrane region" description="Helical" evidence="7">
    <location>
        <begin position="163"/>
        <end position="184"/>
    </location>
</feature>
<evidence type="ECO:0000256" key="1">
    <source>
        <dbReference type="ARBA" id="ARBA00004141"/>
    </source>
</evidence>
<dbReference type="Pfam" id="PF13886">
    <property type="entry name" value="TM7S3_TM198"/>
    <property type="match status" value="1"/>
</dbReference>
<feature type="transmembrane region" description="Helical" evidence="7">
    <location>
        <begin position="58"/>
        <end position="79"/>
    </location>
</feature>
<feature type="transmembrane region" description="Helical" evidence="7">
    <location>
        <begin position="136"/>
        <end position="157"/>
    </location>
</feature>
<evidence type="ECO:0000259" key="8">
    <source>
        <dbReference type="Pfam" id="PF13886"/>
    </source>
</evidence>
<evidence type="ECO:0000313" key="9">
    <source>
        <dbReference type="EnsemblMetazoa" id="XP_030846193"/>
    </source>
</evidence>
<dbReference type="RefSeq" id="XP_030846191.1">
    <property type="nucleotide sequence ID" value="XM_030990331.1"/>
</dbReference>
<feature type="transmembrane region" description="Helical" evidence="7">
    <location>
        <begin position="191"/>
        <end position="212"/>
    </location>
</feature>
<dbReference type="RefSeq" id="XP_030846192.1">
    <property type="nucleotide sequence ID" value="XM_030990332.1"/>
</dbReference>
<evidence type="ECO:0000256" key="6">
    <source>
        <dbReference type="ARBA" id="ARBA00049737"/>
    </source>
</evidence>
<dbReference type="FunCoup" id="A0A7M7P5N3">
    <property type="interactions" value="412"/>
</dbReference>
<dbReference type="EnsemblMetazoa" id="XM_030990332">
    <property type="protein sequence ID" value="XP_030846192"/>
    <property type="gene ID" value="LOC575804"/>
</dbReference>
<dbReference type="EnsemblMetazoa" id="XM_030990331">
    <property type="protein sequence ID" value="XP_030846191"/>
    <property type="gene ID" value="LOC575804"/>
</dbReference>
<feature type="transmembrane region" description="Helical" evidence="7">
    <location>
        <begin position="109"/>
        <end position="129"/>
    </location>
</feature>
<feature type="domain" description="TM7S3/TM198-like" evidence="8">
    <location>
        <begin position="66"/>
        <end position="256"/>
    </location>
</feature>
<sequence>MDPMVTQSSDSSFWEDYYDRSDMQTPVDLMNSSGGPIIPSSFYPTVPAPECGAMNYRYNVPTAVVCGISFIFGIIFNFFGYRCFKAVMFLVGFILASVISFLICQEQSSLATGANAGIALAIGLLCGLITMLIQIVGLFMTGVHMGLFSAIIVLIIVEQFVHLDVLLIPIGITFILGIVFGLITLKFQRTFVILATSLIGGAIVATCTDYYLELFRMVNYVYDRFRLQVSLEPCWYSWLILALWPFVSLVGIIIQFKVTAKGFNHKQVSGHTKTRRVELQKLRQREAREEVRAQKYCDLYRARSRNADIVTQSYLQSIHDHLSPEMQRIASIQHIPSEPAIPFSDSSDINTDTMTTLQTTMDEIPSKTIDSMEGMTIVQEGEIVEV</sequence>
<keyword evidence="10" id="KW-1185">Reference proteome</keyword>
<dbReference type="OMA" id="NHTMIDL"/>
<dbReference type="OrthoDB" id="115781at2759"/>
<organism evidence="9 10">
    <name type="scientific">Strongylocentrotus purpuratus</name>
    <name type="common">Purple sea urchin</name>
    <dbReference type="NCBI Taxonomy" id="7668"/>
    <lineage>
        <taxon>Eukaryota</taxon>
        <taxon>Metazoa</taxon>
        <taxon>Echinodermata</taxon>
        <taxon>Eleutherozoa</taxon>
        <taxon>Echinozoa</taxon>
        <taxon>Echinoidea</taxon>
        <taxon>Euechinoidea</taxon>
        <taxon>Echinacea</taxon>
        <taxon>Camarodonta</taxon>
        <taxon>Echinidea</taxon>
        <taxon>Strongylocentrotidae</taxon>
        <taxon>Strongylocentrotus</taxon>
    </lineage>
</organism>
<comment type="similarity">
    <text evidence="2">Belongs to the TMEM198 family.</text>
</comment>
<dbReference type="InterPro" id="IPR025256">
    <property type="entry name" value="TM7S3/TM198-like_dom"/>
</dbReference>
<evidence type="ECO:0000256" key="7">
    <source>
        <dbReference type="SAM" id="Phobius"/>
    </source>
</evidence>
<keyword evidence="5 7" id="KW-0472">Membrane</keyword>
<reference evidence="9" key="2">
    <citation type="submission" date="2021-01" db="UniProtKB">
        <authorList>
            <consortium name="EnsemblMetazoa"/>
        </authorList>
    </citation>
    <scope>IDENTIFICATION</scope>
</reference>
<reference evidence="10" key="1">
    <citation type="submission" date="2015-02" db="EMBL/GenBank/DDBJ databases">
        <title>Genome sequencing for Strongylocentrotus purpuratus.</title>
        <authorList>
            <person name="Murali S."/>
            <person name="Liu Y."/>
            <person name="Vee V."/>
            <person name="English A."/>
            <person name="Wang M."/>
            <person name="Skinner E."/>
            <person name="Han Y."/>
            <person name="Muzny D.M."/>
            <person name="Worley K.C."/>
            <person name="Gibbs R.A."/>
        </authorList>
    </citation>
    <scope>NUCLEOTIDE SEQUENCE</scope>
</reference>
<dbReference type="Proteomes" id="UP000007110">
    <property type="component" value="Unassembled WGS sequence"/>
</dbReference>
<protein>
    <recommendedName>
        <fullName evidence="6">Transmembrane protein 198</fullName>
    </recommendedName>
</protein>
<keyword evidence="3 7" id="KW-0812">Transmembrane</keyword>
<dbReference type="EnsemblMetazoa" id="XM_030990333">
    <property type="protein sequence ID" value="XP_030846193"/>
    <property type="gene ID" value="LOC575804"/>
</dbReference>
<dbReference type="KEGG" id="spu:575804"/>
<dbReference type="GeneID" id="575804"/>
<dbReference type="GO" id="GO:0005886">
    <property type="term" value="C:plasma membrane"/>
    <property type="evidence" value="ECO:0000318"/>
    <property type="project" value="GO_Central"/>
</dbReference>
<dbReference type="PANTHER" id="PTHR31247">
    <property type="entry name" value="TRANSMEMBRANE PROTEIN 198 FAMILY MEMBER"/>
    <property type="match status" value="1"/>
</dbReference>
<accession>A0A7M7P5N3</accession>
<dbReference type="RefSeq" id="XP_030846190.1">
    <property type="nucleotide sequence ID" value="XM_030990330.1"/>
</dbReference>
<evidence type="ECO:0000313" key="10">
    <source>
        <dbReference type="Proteomes" id="UP000007110"/>
    </source>
</evidence>
<dbReference type="EnsemblMetazoa" id="XM_030990330">
    <property type="protein sequence ID" value="XP_030846190"/>
    <property type="gene ID" value="LOC575804"/>
</dbReference>
<comment type="subcellular location">
    <subcellularLocation>
        <location evidence="1">Membrane</location>
        <topology evidence="1">Multi-pass membrane protein</topology>
    </subcellularLocation>
</comment>
<feature type="transmembrane region" description="Helical" evidence="7">
    <location>
        <begin position="235"/>
        <end position="256"/>
    </location>
</feature>
<evidence type="ECO:0000256" key="5">
    <source>
        <dbReference type="ARBA" id="ARBA00023136"/>
    </source>
</evidence>
<evidence type="ECO:0000256" key="3">
    <source>
        <dbReference type="ARBA" id="ARBA00022692"/>
    </source>
</evidence>
<dbReference type="PANTHER" id="PTHR31247:SF5">
    <property type="entry name" value="DUF4203 DOMAIN-CONTAINING PROTEIN"/>
    <property type="match status" value="1"/>
</dbReference>
<proteinExistence type="inferred from homology"/>
<name>A0A7M7P5N3_STRPU</name>
<dbReference type="AlphaFoldDB" id="A0A7M7P5N3"/>
<keyword evidence="4 7" id="KW-1133">Transmembrane helix</keyword>